<sequence>MKTLLKLSLLGVLSATVVGCTAPNALSTKTAADGTYSVKTVGNNPWLNTKVSAERISMAYAGDLKKVSLGIKGDWFVTKEFLYKIVWVDANNMEISPESSIWKPIQLAGRETKTVQSVAPNPSAVDVIVYLKGN</sequence>
<comment type="caution">
    <text evidence="1">The sequence shown here is derived from an EMBL/GenBank/DDBJ whole genome shotgun (WGS) entry which is preliminary data.</text>
</comment>
<dbReference type="PROSITE" id="PS51257">
    <property type="entry name" value="PROKAR_LIPOPROTEIN"/>
    <property type="match status" value="1"/>
</dbReference>
<dbReference type="Pfam" id="PF07233">
    <property type="entry name" value="DUF1425"/>
    <property type="match status" value="1"/>
</dbReference>
<dbReference type="Proteomes" id="UP000293863">
    <property type="component" value="Unassembled WGS sequence"/>
</dbReference>
<evidence type="ECO:0000313" key="1">
    <source>
        <dbReference type="EMBL" id="RZG45521.1"/>
    </source>
</evidence>
<dbReference type="EMBL" id="SGSQ01000017">
    <property type="protein sequence ID" value="RZG45521.1"/>
    <property type="molecule type" value="Genomic_DNA"/>
</dbReference>
<dbReference type="CDD" id="cd09030">
    <property type="entry name" value="DUF1425"/>
    <property type="match status" value="1"/>
</dbReference>
<dbReference type="STRING" id="1879050.GCA_001696605_01196"/>
<dbReference type="InterPro" id="IPR038483">
    <property type="entry name" value="YcfL-like_sf"/>
</dbReference>
<name>A0A385BZU9_9GAMM</name>
<gene>
    <name evidence="1" type="ORF">EXU28_11815</name>
</gene>
<proteinExistence type="predicted"/>
<reference evidence="1 2" key="1">
    <citation type="submission" date="2019-02" db="EMBL/GenBank/DDBJ databases">
        <title>The Batch Genome Submission of Acinetobacter spp. strains.</title>
        <authorList>
            <person name="Qin J."/>
            <person name="Hu Y."/>
            <person name="Ye H."/>
            <person name="Wei L."/>
            <person name="Feng Y."/>
            <person name="Zong Z."/>
        </authorList>
    </citation>
    <scope>NUCLEOTIDE SEQUENCE [LARGE SCALE GENOMIC DNA]</scope>
    <source>
        <strain evidence="1 2">WCHAW060049</strain>
    </source>
</reference>
<dbReference type="AlphaFoldDB" id="A0A385BZU9"/>
<keyword evidence="2" id="KW-1185">Reference proteome</keyword>
<dbReference type="KEGG" id="awu:BEN71_02085"/>
<evidence type="ECO:0000313" key="2">
    <source>
        <dbReference type="Proteomes" id="UP000293863"/>
    </source>
</evidence>
<organism evidence="1 2">
    <name type="scientific">Acinetobacter wuhouensis</name>
    <dbReference type="NCBI Taxonomy" id="1879050"/>
    <lineage>
        <taxon>Bacteria</taxon>
        <taxon>Pseudomonadati</taxon>
        <taxon>Pseudomonadota</taxon>
        <taxon>Gammaproteobacteria</taxon>
        <taxon>Moraxellales</taxon>
        <taxon>Moraxellaceae</taxon>
        <taxon>Acinetobacter</taxon>
    </lineage>
</organism>
<protein>
    <submittedName>
        <fullName evidence="1">DUF1425 domain-containing protein</fullName>
    </submittedName>
</protein>
<dbReference type="OrthoDB" id="5616034at2"/>
<dbReference type="Gene3D" id="2.60.40.3230">
    <property type="match status" value="1"/>
</dbReference>
<dbReference type="InterPro" id="IPR010824">
    <property type="entry name" value="DUF1425"/>
</dbReference>
<accession>A0A385BZU9</accession>
<dbReference type="RefSeq" id="WP_068973853.1">
    <property type="nucleotide sequence ID" value="NZ_CP031716.1"/>
</dbReference>